<protein>
    <submittedName>
        <fullName evidence="1">Uncharacterized protein</fullName>
    </submittedName>
</protein>
<organism evidence="1 2">
    <name type="scientific">Pistacia atlantica</name>
    <dbReference type="NCBI Taxonomy" id="434234"/>
    <lineage>
        <taxon>Eukaryota</taxon>
        <taxon>Viridiplantae</taxon>
        <taxon>Streptophyta</taxon>
        <taxon>Embryophyta</taxon>
        <taxon>Tracheophyta</taxon>
        <taxon>Spermatophyta</taxon>
        <taxon>Magnoliopsida</taxon>
        <taxon>eudicotyledons</taxon>
        <taxon>Gunneridae</taxon>
        <taxon>Pentapetalae</taxon>
        <taxon>rosids</taxon>
        <taxon>malvids</taxon>
        <taxon>Sapindales</taxon>
        <taxon>Anacardiaceae</taxon>
        <taxon>Pistacia</taxon>
    </lineage>
</organism>
<proteinExistence type="predicted"/>
<gene>
    <name evidence="1" type="ORF">Patl1_34420</name>
</gene>
<dbReference type="EMBL" id="CM047910">
    <property type="protein sequence ID" value="KAJ0075602.1"/>
    <property type="molecule type" value="Genomic_DNA"/>
</dbReference>
<evidence type="ECO:0000313" key="1">
    <source>
        <dbReference type="EMBL" id="KAJ0075602.1"/>
    </source>
</evidence>
<keyword evidence="2" id="KW-1185">Reference proteome</keyword>
<dbReference type="Proteomes" id="UP001164250">
    <property type="component" value="Chromosome 15"/>
</dbReference>
<accession>A0ACC0ZU71</accession>
<name>A0ACC0ZU71_9ROSI</name>
<reference evidence="2" key="1">
    <citation type="journal article" date="2023" name="G3 (Bethesda)">
        <title>Genome assembly and association tests identify interacting loci associated with vigor, precocity, and sex in interspecific pistachio rootstocks.</title>
        <authorList>
            <person name="Palmer W."/>
            <person name="Jacygrad E."/>
            <person name="Sagayaradj S."/>
            <person name="Cavanaugh K."/>
            <person name="Han R."/>
            <person name="Bertier L."/>
            <person name="Beede B."/>
            <person name="Kafkas S."/>
            <person name="Golino D."/>
            <person name="Preece J."/>
            <person name="Michelmore R."/>
        </authorList>
    </citation>
    <scope>NUCLEOTIDE SEQUENCE [LARGE SCALE GENOMIC DNA]</scope>
</reference>
<sequence>MSGSVVEHASKQYRKRTNQVEGWLERVQLELQEVQNILQKGEQEIQKKCLGGWCPRNCYSSCKLVDEIPVDKTVGMDSILNEVWRCLDGHQVRIIGMYGLGGVGKTTLLKKLNNKFIDKRHGFDVVIWVTVSKEVNLVGIQEVIRHKLQIPDETWEKKTDEHSRATEICRSLSGKRFVLLLDDLWERIDLRNMGVPDLSYHQNGSKIVFTTRSEDVCHSMDAAVKKFEVKEFAETVAKECKGLPLALITIGRAMSNRRTPEEWRYAINTLQSHPSEFADMESKDHMIRKDELIDLWIVEGILHNYGLNDTRDAGEFIIRSLKHACLLEKVGDSDDFVKMHDVLRDMAM</sequence>
<evidence type="ECO:0000313" key="2">
    <source>
        <dbReference type="Proteomes" id="UP001164250"/>
    </source>
</evidence>
<comment type="caution">
    <text evidence="1">The sequence shown here is derived from an EMBL/GenBank/DDBJ whole genome shotgun (WGS) entry which is preliminary data.</text>
</comment>